<keyword evidence="2 7" id="KW-0812">Transmembrane</keyword>
<evidence type="ECO:0000313" key="11">
    <source>
        <dbReference type="Proteomes" id="UP000321154"/>
    </source>
</evidence>
<dbReference type="InterPro" id="IPR002033">
    <property type="entry name" value="TatC"/>
</dbReference>
<reference evidence="9 11" key="1">
    <citation type="submission" date="2019-07" db="EMBL/GenBank/DDBJ databases">
        <title>Whole genome shotgun sequence of Frigoribacterium faeni NBRC 103066.</title>
        <authorList>
            <person name="Hosoyama A."/>
            <person name="Uohara A."/>
            <person name="Ohji S."/>
            <person name="Ichikawa N."/>
        </authorList>
    </citation>
    <scope>NUCLEOTIDE SEQUENCE [LARGE SCALE GENOMIC DNA]</scope>
    <source>
        <strain evidence="9 11">NBRC 103066</strain>
    </source>
</reference>
<organism evidence="10 12">
    <name type="scientific">Frigoribacterium faeni</name>
    <dbReference type="NCBI Taxonomy" id="145483"/>
    <lineage>
        <taxon>Bacteria</taxon>
        <taxon>Bacillati</taxon>
        <taxon>Actinomycetota</taxon>
        <taxon>Actinomycetes</taxon>
        <taxon>Micrococcales</taxon>
        <taxon>Microbacteriaceae</taxon>
        <taxon>Frigoribacterium</taxon>
    </lineage>
</organism>
<dbReference type="Proteomes" id="UP000522688">
    <property type="component" value="Unassembled WGS sequence"/>
</dbReference>
<accession>A0A7W3JHH1</accession>
<reference evidence="10 12" key="2">
    <citation type="submission" date="2020-07" db="EMBL/GenBank/DDBJ databases">
        <title>Sequencing the genomes of 1000 actinobacteria strains.</title>
        <authorList>
            <person name="Klenk H.-P."/>
        </authorList>
    </citation>
    <scope>NUCLEOTIDE SEQUENCE [LARGE SCALE GENOMIC DNA]</scope>
    <source>
        <strain evidence="10 12">DSM 10309</strain>
    </source>
</reference>
<feature type="region of interest" description="Disordered" evidence="8">
    <location>
        <begin position="1"/>
        <end position="23"/>
    </location>
</feature>
<dbReference type="EMBL" id="JACGWW010000001">
    <property type="protein sequence ID" value="MBA8812957.1"/>
    <property type="molecule type" value="Genomic_DNA"/>
</dbReference>
<keyword evidence="4 7" id="KW-1133">Transmembrane helix</keyword>
<evidence type="ECO:0000256" key="5">
    <source>
        <dbReference type="ARBA" id="ARBA00023010"/>
    </source>
</evidence>
<evidence type="ECO:0000256" key="7">
    <source>
        <dbReference type="HAMAP-Rule" id="MF_00902"/>
    </source>
</evidence>
<dbReference type="GO" id="GO:0065002">
    <property type="term" value="P:intracellular protein transmembrane transport"/>
    <property type="evidence" value="ECO:0007669"/>
    <property type="project" value="TreeGrafter"/>
</dbReference>
<comment type="subcellular location">
    <subcellularLocation>
        <location evidence="7">Cell membrane</location>
        <topology evidence="7">Multi-pass membrane protein</topology>
    </subcellularLocation>
    <subcellularLocation>
        <location evidence="1">Membrane</location>
        <topology evidence="1">Multi-pass membrane protein</topology>
    </subcellularLocation>
</comment>
<feature type="compositionally biased region" description="Basic and acidic residues" evidence="8">
    <location>
        <begin position="9"/>
        <end position="23"/>
    </location>
</feature>
<evidence type="ECO:0000313" key="12">
    <source>
        <dbReference type="Proteomes" id="UP000522688"/>
    </source>
</evidence>
<feature type="transmembrane region" description="Helical" evidence="7">
    <location>
        <begin position="237"/>
        <end position="256"/>
    </location>
</feature>
<feature type="transmembrane region" description="Helical" evidence="7">
    <location>
        <begin position="181"/>
        <end position="201"/>
    </location>
</feature>
<keyword evidence="11" id="KW-1185">Reference proteome</keyword>
<name>A0A7W3JHH1_9MICO</name>
<dbReference type="PRINTS" id="PR01840">
    <property type="entry name" value="TATCFAMILY"/>
</dbReference>
<keyword evidence="3 7" id="KW-0653">Protein transport</keyword>
<dbReference type="Pfam" id="PF00902">
    <property type="entry name" value="TatC"/>
    <property type="match status" value="1"/>
</dbReference>
<comment type="similarity">
    <text evidence="7">Belongs to the TatC family.</text>
</comment>
<keyword evidence="7" id="KW-1003">Cell membrane</keyword>
<comment type="caution">
    <text evidence="10">The sequence shown here is derived from an EMBL/GenBank/DDBJ whole genome shotgun (WGS) entry which is preliminary data.</text>
</comment>
<feature type="transmembrane region" description="Helical" evidence="7">
    <location>
        <begin position="93"/>
        <end position="114"/>
    </location>
</feature>
<sequence>MATTTTRGRSGEEKQPKGRTKDGRMSLGQHLVELRKRLFIAALALVLASIAGWFLSQFVLDFLREPVTRIAEARSREATLNYPGVSSSFDLRIQISVTVGVILSSPVWLYQIWAFIVPALVRREKLYAIGFIGTAIPLFLLGCVSGLFVLPHIVEVLTGFAAQQDAAIIDAKQYYDFVLKLVLAVGIAFVLPVFLVLLNFVGVISAAAIIKGWRVAILLITLFTAIATPAADVFSMFLLAIPMLVLYFAGAGVAWIHDRRAAKKAAALDAELATG</sequence>
<dbReference type="EMBL" id="BJUV01000002">
    <property type="protein sequence ID" value="GEK81997.1"/>
    <property type="molecule type" value="Genomic_DNA"/>
</dbReference>
<dbReference type="Proteomes" id="UP000321154">
    <property type="component" value="Unassembled WGS sequence"/>
</dbReference>
<feature type="transmembrane region" description="Helical" evidence="7">
    <location>
        <begin position="126"/>
        <end position="150"/>
    </location>
</feature>
<dbReference type="HAMAP" id="MF_00902">
    <property type="entry name" value="TatC"/>
    <property type="match status" value="1"/>
</dbReference>
<evidence type="ECO:0000256" key="1">
    <source>
        <dbReference type="ARBA" id="ARBA00004141"/>
    </source>
</evidence>
<keyword evidence="6 7" id="KW-0472">Membrane</keyword>
<keyword evidence="5 7" id="KW-0811">Translocation</keyword>
<feature type="transmembrane region" description="Helical" evidence="7">
    <location>
        <begin position="38"/>
        <end position="60"/>
    </location>
</feature>
<evidence type="ECO:0000256" key="6">
    <source>
        <dbReference type="ARBA" id="ARBA00023136"/>
    </source>
</evidence>
<evidence type="ECO:0000256" key="4">
    <source>
        <dbReference type="ARBA" id="ARBA00022989"/>
    </source>
</evidence>
<dbReference type="GO" id="GO:0033281">
    <property type="term" value="C:TAT protein transport complex"/>
    <property type="evidence" value="ECO:0007669"/>
    <property type="project" value="UniProtKB-UniRule"/>
</dbReference>
<evidence type="ECO:0000256" key="8">
    <source>
        <dbReference type="SAM" id="MobiDB-lite"/>
    </source>
</evidence>
<evidence type="ECO:0000256" key="2">
    <source>
        <dbReference type="ARBA" id="ARBA00022692"/>
    </source>
</evidence>
<comment type="subunit">
    <text evidence="7">The Tat system comprises two distinct complexes: a TatABC complex, containing multiple copies of TatA, TatB and TatC subunits, and a separate TatA complex, containing only TatA subunits. Substrates initially bind to the TatABC complex, which probably triggers association of the separate TatA complex to form the active translocon.</text>
</comment>
<dbReference type="PANTHER" id="PTHR30371">
    <property type="entry name" value="SEC-INDEPENDENT PROTEIN TRANSLOCASE PROTEIN TATC"/>
    <property type="match status" value="1"/>
</dbReference>
<feature type="transmembrane region" description="Helical" evidence="7">
    <location>
        <begin position="213"/>
        <end position="231"/>
    </location>
</feature>
<dbReference type="PANTHER" id="PTHR30371:SF0">
    <property type="entry name" value="SEC-INDEPENDENT PROTEIN TRANSLOCASE PROTEIN TATC, CHLOROPLASTIC-RELATED"/>
    <property type="match status" value="1"/>
</dbReference>
<dbReference type="GO" id="GO:0043953">
    <property type="term" value="P:protein transport by the Tat complex"/>
    <property type="evidence" value="ECO:0007669"/>
    <property type="project" value="UniProtKB-UniRule"/>
</dbReference>
<evidence type="ECO:0000256" key="3">
    <source>
        <dbReference type="ARBA" id="ARBA00022927"/>
    </source>
</evidence>
<comment type="function">
    <text evidence="7">Part of the twin-arginine translocation (Tat) system that transports large folded proteins containing a characteristic twin-arginine motif in their signal peptide across membranes. Together with TatB, TatC is part of a receptor directly interacting with Tat signal peptides.</text>
</comment>
<dbReference type="GO" id="GO:0009977">
    <property type="term" value="F:proton motive force dependent protein transmembrane transporter activity"/>
    <property type="evidence" value="ECO:0007669"/>
    <property type="project" value="TreeGrafter"/>
</dbReference>
<proteinExistence type="inferred from homology"/>
<evidence type="ECO:0000313" key="10">
    <source>
        <dbReference type="EMBL" id="MBA8812957.1"/>
    </source>
</evidence>
<keyword evidence="7" id="KW-0813">Transport</keyword>
<evidence type="ECO:0000313" key="9">
    <source>
        <dbReference type="EMBL" id="GEK81997.1"/>
    </source>
</evidence>
<dbReference type="NCBIfam" id="TIGR00945">
    <property type="entry name" value="tatC"/>
    <property type="match status" value="1"/>
</dbReference>
<gene>
    <name evidence="7 9" type="primary">tatC</name>
    <name evidence="10" type="ORF">FB463_001181</name>
    <name evidence="9" type="ORF">FFA01_03060</name>
</gene>
<dbReference type="AlphaFoldDB" id="A0A7W3JHH1"/>
<protein>
    <recommendedName>
        <fullName evidence="7">Sec-independent protein translocase protein TatC</fullName>
    </recommendedName>
</protein>